<comment type="caution">
    <text evidence="6">The sequence shown here is derived from an EMBL/GenBank/DDBJ whole genome shotgun (WGS) entry which is preliminary data.</text>
</comment>
<dbReference type="Pfam" id="PF07729">
    <property type="entry name" value="FCD"/>
    <property type="match status" value="2"/>
</dbReference>
<dbReference type="Pfam" id="PF00392">
    <property type="entry name" value="GntR"/>
    <property type="match status" value="2"/>
</dbReference>
<feature type="compositionally biased region" description="Basic and acidic residues" evidence="4">
    <location>
        <begin position="17"/>
        <end position="26"/>
    </location>
</feature>
<evidence type="ECO:0000259" key="5">
    <source>
        <dbReference type="PROSITE" id="PS50949"/>
    </source>
</evidence>
<dbReference type="SMART" id="SM00345">
    <property type="entry name" value="HTH_GNTR"/>
    <property type="match status" value="2"/>
</dbReference>
<feature type="domain" description="HTH gntR-type" evidence="5">
    <location>
        <begin position="273"/>
        <end position="343"/>
    </location>
</feature>
<keyword evidence="2" id="KW-0238">DNA-binding</keyword>
<evidence type="ECO:0000256" key="2">
    <source>
        <dbReference type="ARBA" id="ARBA00023125"/>
    </source>
</evidence>
<dbReference type="GO" id="GO:0003700">
    <property type="term" value="F:DNA-binding transcription factor activity"/>
    <property type="evidence" value="ECO:0007669"/>
    <property type="project" value="InterPro"/>
</dbReference>
<keyword evidence="3" id="KW-0804">Transcription</keyword>
<dbReference type="InterPro" id="IPR036388">
    <property type="entry name" value="WH-like_DNA-bd_sf"/>
</dbReference>
<dbReference type="InterPro" id="IPR008920">
    <property type="entry name" value="TF_FadR/GntR_C"/>
</dbReference>
<dbReference type="Proteomes" id="UP000462055">
    <property type="component" value="Unassembled WGS sequence"/>
</dbReference>
<protein>
    <submittedName>
        <fullName evidence="6">FCD domain-containing protein</fullName>
    </submittedName>
</protein>
<reference evidence="6" key="1">
    <citation type="submission" date="2019-12" db="EMBL/GenBank/DDBJ databases">
        <title>Actinomadura physcomitrii sp. nov., a novel actinomycete isolated from moss [Physcomitrium sphaericum (Ludw) Fuernr].</title>
        <authorList>
            <person name="Zhuang X."/>
        </authorList>
    </citation>
    <scope>NUCLEOTIDE SEQUENCE [LARGE SCALE GENOMIC DNA]</scope>
    <source>
        <strain evidence="6">LD22</strain>
    </source>
</reference>
<dbReference type="AlphaFoldDB" id="A0A6I4M8W1"/>
<proteinExistence type="predicted"/>
<accession>A0A6I4M8W1</accession>
<gene>
    <name evidence="6" type="ORF">F8568_010720</name>
</gene>
<dbReference type="Gene3D" id="1.20.120.530">
    <property type="entry name" value="GntR ligand-binding domain-like"/>
    <property type="match status" value="2"/>
</dbReference>
<evidence type="ECO:0000313" key="7">
    <source>
        <dbReference type="Proteomes" id="UP000462055"/>
    </source>
</evidence>
<evidence type="ECO:0000256" key="1">
    <source>
        <dbReference type="ARBA" id="ARBA00023015"/>
    </source>
</evidence>
<name>A0A6I4M8W1_9ACTN</name>
<keyword evidence="1" id="KW-0805">Transcription regulation</keyword>
<dbReference type="RefSeq" id="WP_151593379.1">
    <property type="nucleotide sequence ID" value="NZ_WBMS02000007.1"/>
</dbReference>
<dbReference type="Gene3D" id="1.10.10.10">
    <property type="entry name" value="Winged helix-like DNA-binding domain superfamily/Winged helix DNA-binding domain"/>
    <property type="match status" value="2"/>
</dbReference>
<dbReference type="PROSITE" id="PS50949">
    <property type="entry name" value="HTH_GNTR"/>
    <property type="match status" value="2"/>
</dbReference>
<dbReference type="EMBL" id="WBMS02000007">
    <property type="protein sequence ID" value="MWA00845.1"/>
    <property type="molecule type" value="Genomic_DNA"/>
</dbReference>
<keyword evidence="7" id="KW-1185">Reference proteome</keyword>
<dbReference type="GO" id="GO:0003677">
    <property type="term" value="F:DNA binding"/>
    <property type="evidence" value="ECO:0007669"/>
    <property type="project" value="UniProtKB-KW"/>
</dbReference>
<dbReference type="InterPro" id="IPR011711">
    <property type="entry name" value="GntR_C"/>
</dbReference>
<evidence type="ECO:0000313" key="6">
    <source>
        <dbReference type="EMBL" id="MWA00845.1"/>
    </source>
</evidence>
<feature type="region of interest" description="Disordered" evidence="4">
    <location>
        <begin position="1"/>
        <end position="31"/>
    </location>
</feature>
<dbReference type="PANTHER" id="PTHR43537">
    <property type="entry name" value="TRANSCRIPTIONAL REGULATOR, GNTR FAMILY"/>
    <property type="match status" value="1"/>
</dbReference>
<dbReference type="InterPro" id="IPR000524">
    <property type="entry name" value="Tscrpt_reg_HTH_GntR"/>
</dbReference>
<dbReference type="PANTHER" id="PTHR43537:SF24">
    <property type="entry name" value="GLUCONATE OPERON TRANSCRIPTIONAL REPRESSOR"/>
    <property type="match status" value="1"/>
</dbReference>
<dbReference type="InterPro" id="IPR036390">
    <property type="entry name" value="WH_DNA-bd_sf"/>
</dbReference>
<dbReference type="SMART" id="SM00895">
    <property type="entry name" value="FCD"/>
    <property type="match status" value="2"/>
</dbReference>
<evidence type="ECO:0000256" key="4">
    <source>
        <dbReference type="SAM" id="MobiDB-lite"/>
    </source>
</evidence>
<dbReference type="SUPFAM" id="SSF48008">
    <property type="entry name" value="GntR ligand-binding domain-like"/>
    <property type="match status" value="2"/>
</dbReference>
<feature type="domain" description="HTH gntR-type" evidence="5">
    <location>
        <begin position="29"/>
        <end position="99"/>
    </location>
</feature>
<dbReference type="SUPFAM" id="SSF46785">
    <property type="entry name" value="Winged helix' DNA-binding domain"/>
    <property type="match status" value="2"/>
</dbReference>
<organism evidence="6 7">
    <name type="scientific">Actinomadura physcomitrii</name>
    <dbReference type="NCBI Taxonomy" id="2650748"/>
    <lineage>
        <taxon>Bacteria</taxon>
        <taxon>Bacillati</taxon>
        <taxon>Actinomycetota</taxon>
        <taxon>Actinomycetes</taxon>
        <taxon>Streptosporangiales</taxon>
        <taxon>Thermomonosporaceae</taxon>
        <taxon>Actinomadura</taxon>
    </lineage>
</organism>
<evidence type="ECO:0000256" key="3">
    <source>
        <dbReference type="ARBA" id="ARBA00023163"/>
    </source>
</evidence>
<sequence>MTTPAAGLSPVGEAETASERDSRSDARGGSLGAQVARRIEDGIMSAGWPVGRNLGSEQDLQDRYGVSRAVLREALRLVEHHQVARMRRGPGGGLFVTAPDAAPATRAMVIYLDYVGTSVDDLIGARLLLEPRAAELAAERLTEDGVRRLRNLLEEEAQRREEPGIWSQDALHLALGELSGNPVLRAFIEILTRLTTRYAHTATHTPKAEAVRSKESAGRHHTAIVEAVISGGTGQAGALIAEHLTATADWLRTHRNGGPDARIAPPLIEAPDGKLGEVVASRIHHQIAADDWPIGEALGSEAELLARHGVSRAVLREAVRLLEYHGVARMRRGPGGGLLVTAPDPRASIETMALYLDYQRAGVANLLSVREAIELGSLGPVIARRDEPGVSTRLRNAVKVIWPHDDRGAPQDPFHRELALLAGNPVLMLFLRVLTELWTRHASTQTPPLPGAETAVEVERVHQGILEAILAGDESLARYRMRRHLAILNEWWH</sequence>